<dbReference type="GO" id="GO:0006508">
    <property type="term" value="P:proteolysis"/>
    <property type="evidence" value="ECO:0007669"/>
    <property type="project" value="InterPro"/>
</dbReference>
<protein>
    <recommendedName>
        <fullName evidence="4">Vacuolar membrane protease</fullName>
    </recommendedName>
    <alternativeName>
        <fullName evidence="8">FXNA-related family protease 1</fullName>
    </alternativeName>
</protein>
<dbReference type="Pfam" id="PF04389">
    <property type="entry name" value="Peptidase_M28"/>
    <property type="match status" value="1"/>
</dbReference>
<dbReference type="Gene3D" id="3.40.630.10">
    <property type="entry name" value="Zn peptidases"/>
    <property type="match status" value="1"/>
</dbReference>
<dbReference type="InterPro" id="IPR045175">
    <property type="entry name" value="M28_fam"/>
</dbReference>
<sequence>MNRGSRSLRESLARYGPAAAACAAAAYAGTSLTSPRPRPASAPQEQFSAERAMRHVRAVAAEPHPVGSRAAARVRDYLLAELKDLGFETEVQEAVASHDLGPTPYGPRYLTGGVVRNVIGRLPGSIPGHAVALMTHYDSVSQGPGASDAGVPVAALLEAARALRTDGVQPVNDLLVVFTDGEEAGLLGARAFFDRHPLAKTVGAAFNFEARGTEGPVLMFEAGPGNGPMLEELARTGVPVFASSLFDAIYRRMPNATDFALVKERGIPGLNFAHIGGFAAYHGPLDDIDHVEPSALQHQGELALALARRLGSADLAELTGEDAVFFPAGRGKLIRVPGRAVVPLAVAAGLLGAGGLGHALRKGGLTGRRLAGTSALLLGRIAAGAAAGTAFTAAMGKLAPEFRRHGDFHGSGDIYAAVAGLACAAVLAGPGDAPAAAARTAAATLPLAAASAALASGLPGGSYLTTWPLAGAGLGLRLLDSAQPTGTGRVPSVRHAVGAAAAAAPAAALLVPLSRLLFKGLTPRLAGTAVVALQLCGELAAPALAGLPRRTRRAAAAGGLLLAGGVAARRFLRRGKGAPPPETISYLLDPVHSTALWISSDESASERTRAFLGEQPEKGRLPEHFPGWQRDFLHAPAPRLDLPAPEVTVLEDGAGEAGRRRLLLHLRSPRGARQLSLAVVGAGVRRWRVEDGPWSEPSPAEDDSWELWLHAVPDPGIRVELELPSSGTRLRVLDRIDGLPQELAAAPGTDPATGIPEHISPAAALDVDTWGNASLVVRTVHLPAQEGPA</sequence>
<dbReference type="InterPro" id="IPR007484">
    <property type="entry name" value="Peptidase_M28"/>
</dbReference>
<comment type="function">
    <text evidence="1">May be involved in vacuolar sorting and osmoregulation.</text>
</comment>
<evidence type="ECO:0000256" key="7">
    <source>
        <dbReference type="ARBA" id="ARBA00023180"/>
    </source>
</evidence>
<gene>
    <name evidence="10" type="primary">sfmE</name>
</gene>
<keyword evidence="6" id="KW-0812">Transmembrane</keyword>
<evidence type="ECO:0000313" key="10">
    <source>
        <dbReference type="EMBL" id="ABI22135.1"/>
    </source>
</evidence>
<organism evidence="10">
    <name type="scientific">Streptomyces lavendulae</name>
    <dbReference type="NCBI Taxonomy" id="1914"/>
    <lineage>
        <taxon>Bacteria</taxon>
        <taxon>Bacillati</taxon>
        <taxon>Actinomycetota</taxon>
        <taxon>Actinomycetes</taxon>
        <taxon>Kitasatosporales</taxon>
        <taxon>Streptomycetaceae</taxon>
        <taxon>Streptomyces</taxon>
    </lineage>
</organism>
<evidence type="ECO:0000256" key="5">
    <source>
        <dbReference type="ARBA" id="ARBA00022554"/>
    </source>
</evidence>
<comment type="subcellular location">
    <subcellularLocation>
        <location evidence="2">Vacuole membrane</location>
        <topology evidence="2">Multi-pass membrane protein</topology>
    </subcellularLocation>
</comment>
<dbReference type="GO" id="GO:0008235">
    <property type="term" value="F:metalloexopeptidase activity"/>
    <property type="evidence" value="ECO:0007669"/>
    <property type="project" value="InterPro"/>
</dbReference>
<keyword evidence="6" id="KW-0472">Membrane</keyword>
<dbReference type="SUPFAM" id="SSF53187">
    <property type="entry name" value="Zn-dependent exopeptidases"/>
    <property type="match status" value="1"/>
</dbReference>
<evidence type="ECO:0000256" key="3">
    <source>
        <dbReference type="ARBA" id="ARBA00010918"/>
    </source>
</evidence>
<feature type="domain" description="Peptidase M28" evidence="9">
    <location>
        <begin position="117"/>
        <end position="306"/>
    </location>
</feature>
<name>B0CN29_STRLA</name>
<evidence type="ECO:0000256" key="1">
    <source>
        <dbReference type="ARBA" id="ARBA00003273"/>
    </source>
</evidence>
<evidence type="ECO:0000256" key="6">
    <source>
        <dbReference type="ARBA" id="ARBA00022989"/>
    </source>
</evidence>
<evidence type="ECO:0000259" key="9">
    <source>
        <dbReference type="Pfam" id="PF04389"/>
    </source>
</evidence>
<dbReference type="AlphaFoldDB" id="B0CN29"/>
<keyword evidence="7" id="KW-0325">Glycoprotein</keyword>
<dbReference type="GO" id="GO:0005774">
    <property type="term" value="C:vacuolar membrane"/>
    <property type="evidence" value="ECO:0007669"/>
    <property type="project" value="UniProtKB-SubCell"/>
</dbReference>
<comment type="similarity">
    <text evidence="3">Belongs to the peptidase M28 family.</text>
</comment>
<keyword evidence="6" id="KW-1133">Transmembrane helix</keyword>
<evidence type="ECO:0000256" key="8">
    <source>
        <dbReference type="ARBA" id="ARBA00031512"/>
    </source>
</evidence>
<dbReference type="PANTHER" id="PTHR12147">
    <property type="entry name" value="METALLOPEPTIDASE M28 FAMILY MEMBER"/>
    <property type="match status" value="1"/>
</dbReference>
<dbReference type="EMBL" id="DQ838002">
    <property type="protein sequence ID" value="ABI22135.1"/>
    <property type="molecule type" value="Genomic_DNA"/>
</dbReference>
<evidence type="ECO:0000256" key="4">
    <source>
        <dbReference type="ARBA" id="ARBA00017435"/>
    </source>
</evidence>
<keyword evidence="5" id="KW-0926">Vacuole</keyword>
<reference evidence="10" key="1">
    <citation type="journal article" date="2008" name="J. Bacteriol.">
        <title>Characterization of the saframycin A gene cluster from Streptomyces lavendulae NRRL 11002 revealing a nonribosomal peptide synthetase system for assembling the unusual tetrapeptidyl skeleton in an iterative manner.</title>
        <authorList>
            <person name="Li L."/>
            <person name="Deng W."/>
            <person name="Song J."/>
            <person name="Ding W."/>
            <person name="Zhao Q.F."/>
            <person name="Peng C."/>
            <person name="Song W.W."/>
            <person name="Tang G.L."/>
            <person name="Liu W."/>
        </authorList>
    </citation>
    <scope>NUCLEOTIDE SEQUENCE</scope>
    <source>
        <strain evidence="10">NRRL 11002</strain>
    </source>
</reference>
<evidence type="ECO:0000256" key="2">
    <source>
        <dbReference type="ARBA" id="ARBA00004128"/>
    </source>
</evidence>
<proteinExistence type="inferred from homology"/>
<dbReference type="PANTHER" id="PTHR12147:SF58">
    <property type="entry name" value="VACUOLAR MEMBRANE PROTEASE"/>
    <property type="match status" value="1"/>
</dbReference>
<accession>B0CN29</accession>